<gene>
    <name evidence="9" type="primary">cobQ</name>
    <name evidence="14" type="ORF">OYT1_ch1290</name>
</gene>
<dbReference type="KEGG" id="fam:OYT1_ch1290"/>
<dbReference type="Proteomes" id="UP000033070">
    <property type="component" value="Chromosome"/>
</dbReference>
<dbReference type="SUPFAM" id="SSF53383">
    <property type="entry name" value="PLP-dependent transferases"/>
    <property type="match status" value="1"/>
</dbReference>
<dbReference type="HAMAP" id="MF_00028">
    <property type="entry name" value="CobQ"/>
    <property type="match status" value="1"/>
</dbReference>
<dbReference type="CDD" id="cd05389">
    <property type="entry name" value="CobQ_N"/>
    <property type="match status" value="1"/>
</dbReference>
<dbReference type="UniPathway" id="UPA00148"/>
<protein>
    <recommendedName>
        <fullName evidence="4 9">Cobyric acid synthase</fullName>
    </recommendedName>
</protein>
<name>A0A2Z6GBM6_9PROT</name>
<keyword evidence="15" id="KW-1185">Reference proteome</keyword>
<dbReference type="NCBIfam" id="NF001989">
    <property type="entry name" value="PRK00784.1"/>
    <property type="match status" value="1"/>
</dbReference>
<dbReference type="InterPro" id="IPR027417">
    <property type="entry name" value="P-loop_NTPase"/>
</dbReference>
<feature type="domain" description="CobB/CobQ-like glutamine amidotransferase" evidence="13">
    <location>
        <begin position="638"/>
        <end position="820"/>
    </location>
</feature>
<dbReference type="Pfam" id="PF07685">
    <property type="entry name" value="GATase_3"/>
    <property type="match status" value="1"/>
</dbReference>
<dbReference type="Gene3D" id="3.40.640.10">
    <property type="entry name" value="Type I PLP-dependent aspartate aminotransferase-like (Major domain)"/>
    <property type="match status" value="1"/>
</dbReference>
<accession>A0A2Z6GBM6</accession>
<feature type="domain" description="Aminotransferase class I/classII large" evidence="11">
    <location>
        <begin position="52"/>
        <end position="314"/>
    </location>
</feature>
<organism evidence="14 15">
    <name type="scientific">Ferriphaselus amnicola</name>
    <dbReference type="NCBI Taxonomy" id="1188319"/>
    <lineage>
        <taxon>Bacteria</taxon>
        <taxon>Pseudomonadati</taxon>
        <taxon>Pseudomonadota</taxon>
        <taxon>Betaproteobacteria</taxon>
        <taxon>Nitrosomonadales</taxon>
        <taxon>Gallionellaceae</taxon>
        <taxon>Ferriphaselus</taxon>
    </lineage>
</organism>
<evidence type="ECO:0000256" key="2">
    <source>
        <dbReference type="ARBA" id="ARBA00004953"/>
    </source>
</evidence>
<sequence length="877" mass="93770">MLEHGGRVRAAAQHFGIAEKHWLDLSTGINPNGWLVPVVPQQVWQTLPQDEDDLPAAASAYYGCASLLAVAGSQAAIQALPRLFSPSRVALLTPSYAEHTHAWQQAGHEVLALPAEQILPLDEAINIVVIVNPNNPTGQLFSRADVLALHETLASRGGTLIVDEAFMDATPEHSLAGDCPRTGLVVLRSIGKFFGLAGARVGFVLAEQTILLRLRELLGPWPISAPSRFVVSRALRDTVWQTATRNTLPRAAARLCALLEQQDLQVSGSTALFAWVRRADAASIHRQLAQQGVLTRLFVEPASLRFGLPRDEAQWRRLEAALTQRAPPHPSPDETTSQSTKPARGQVAGYLPMGEGVKTVARTVMVQGTTSDAGKSTLVAALCRWLVRQGVRVAPFKPQNMALNSAVTRDGGEIGRAQAVQAMAANLAPHTDMNPVLLKPNSDTGAQVIIHGHAIGNMEALEYHAYKNTARAAVMQSHQRLAAQYQAVVVEGAGSPAEINLRAGDIANMGFAEAVDCPVVLIADIDRGGVFAHLVGTLALLSETEQARVVGFVINRFRGDIALLQDGLDWLEQRTGKPVLGVLPYLHGLHLEAEDALPINSPRPLGQAATRQLAGLVDCSVVPSDGAGVRGRATPKLRIVVPVLPHISNHTDFDPLRLHPQVELIFAPITAPLPLADLIILPGSKAVRSDLQSLRRAGWEWAINQHLRYGGKLIGICGGLQMLGEFIHDPLAIEGEAGSSPGLGLLKLQTTLAAQKQLRNVGGTLLLEDAPVSGYEIHAGVSSGAALAKPALRLAHGEDGAISDDGKILATYLHGLFESTAALDALLRWAGLHTVSTPDYAARREADIERLADAVEQHLDRKKLAALFGLEGDRCGN</sequence>
<feature type="region of interest" description="Disordered" evidence="10">
    <location>
        <begin position="322"/>
        <end position="344"/>
    </location>
</feature>
<dbReference type="Pfam" id="PF01656">
    <property type="entry name" value="CbiA"/>
    <property type="match status" value="1"/>
</dbReference>
<dbReference type="GO" id="GO:0015420">
    <property type="term" value="F:ABC-type vitamin B12 transporter activity"/>
    <property type="evidence" value="ECO:0007669"/>
    <property type="project" value="UniProtKB-UniRule"/>
</dbReference>
<reference evidence="14 15" key="1">
    <citation type="submission" date="2018-06" db="EMBL/GenBank/DDBJ databases">
        <title>OYT1 Genome Sequencing.</title>
        <authorList>
            <person name="Kato S."/>
            <person name="Itoh T."/>
            <person name="Ohkuma M."/>
        </authorList>
    </citation>
    <scope>NUCLEOTIDE SEQUENCE [LARGE SCALE GENOMIC DNA]</scope>
    <source>
        <strain evidence="14 15">OYT1</strain>
    </source>
</reference>
<dbReference type="PANTHER" id="PTHR21343:SF1">
    <property type="entry name" value="COBYRIC ACID SYNTHASE"/>
    <property type="match status" value="1"/>
</dbReference>
<dbReference type="CDD" id="cd01750">
    <property type="entry name" value="GATase1_CobQ"/>
    <property type="match status" value="1"/>
</dbReference>
<dbReference type="SUPFAM" id="SSF52540">
    <property type="entry name" value="P-loop containing nucleoside triphosphate hydrolases"/>
    <property type="match status" value="1"/>
</dbReference>
<comment type="similarity">
    <text evidence="3 9">Belongs to the CobB/CobQ family. CobQ subfamily.</text>
</comment>
<dbReference type="InterPro" id="IPR029062">
    <property type="entry name" value="Class_I_gatase-like"/>
</dbReference>
<dbReference type="CDD" id="cd00609">
    <property type="entry name" value="AAT_like"/>
    <property type="match status" value="1"/>
</dbReference>
<comment type="function">
    <text evidence="7 9">Catalyzes amidations at positions B, D, E, and G on adenosylcobyrinic A,C-diamide. NH(2) groups are provided by glutamine, and one molecule of ATP is hydrogenolyzed for each amidation.</text>
</comment>
<dbReference type="InterPro" id="IPR005860">
    <property type="entry name" value="CobD"/>
</dbReference>
<evidence type="ECO:0000256" key="10">
    <source>
        <dbReference type="SAM" id="MobiDB-lite"/>
    </source>
</evidence>
<proteinExistence type="inferred from homology"/>
<evidence type="ECO:0000256" key="6">
    <source>
        <dbReference type="ARBA" id="ARBA00022962"/>
    </source>
</evidence>
<dbReference type="Gene3D" id="3.40.50.300">
    <property type="entry name" value="P-loop containing nucleotide triphosphate hydrolases"/>
    <property type="match status" value="1"/>
</dbReference>
<dbReference type="InterPro" id="IPR004838">
    <property type="entry name" value="NHTrfase_class1_PyrdxlP-BS"/>
</dbReference>
<evidence type="ECO:0000256" key="7">
    <source>
        <dbReference type="ARBA" id="ARBA00025166"/>
    </source>
</evidence>
<dbReference type="RefSeq" id="WP_084612027.1">
    <property type="nucleotide sequence ID" value="NZ_AP018738.1"/>
</dbReference>
<dbReference type="PROSITE" id="PS00105">
    <property type="entry name" value="AA_TRANSFER_CLASS_1"/>
    <property type="match status" value="1"/>
</dbReference>
<dbReference type="PANTHER" id="PTHR21343">
    <property type="entry name" value="DETHIOBIOTIN SYNTHETASE"/>
    <property type="match status" value="1"/>
</dbReference>
<dbReference type="GO" id="GO:0030170">
    <property type="term" value="F:pyridoxal phosphate binding"/>
    <property type="evidence" value="ECO:0007669"/>
    <property type="project" value="InterPro"/>
</dbReference>
<evidence type="ECO:0000256" key="5">
    <source>
        <dbReference type="ARBA" id="ARBA00022573"/>
    </source>
</evidence>
<comment type="function">
    <text evidence="1">Decarboxylates L-threonine-O-3-phosphate to yield (R)-1-amino-2-propanol O-2-phosphate, the precursor for the linkage between the nucleotide loop and the corrin ring in cobalamin.</text>
</comment>
<dbReference type="SUPFAM" id="SSF52317">
    <property type="entry name" value="Class I glutamine amidotransferase-like"/>
    <property type="match status" value="1"/>
</dbReference>
<comment type="pathway">
    <text evidence="2 9">Cofactor biosynthesis; adenosylcobalamin biosynthesis.</text>
</comment>
<evidence type="ECO:0000256" key="1">
    <source>
        <dbReference type="ARBA" id="ARBA00003444"/>
    </source>
</evidence>
<evidence type="ECO:0000256" key="3">
    <source>
        <dbReference type="ARBA" id="ARBA00006205"/>
    </source>
</evidence>
<evidence type="ECO:0000259" key="11">
    <source>
        <dbReference type="Pfam" id="PF00155"/>
    </source>
</evidence>
<feature type="active site" evidence="9">
    <location>
        <position position="814"/>
    </location>
</feature>
<dbReference type="NCBIfam" id="TIGR01140">
    <property type="entry name" value="L_thr_O3P_dcar"/>
    <property type="match status" value="1"/>
</dbReference>
<keyword evidence="5 9" id="KW-0169">Cobalamin biosynthesis</keyword>
<dbReference type="OrthoDB" id="9808302at2"/>
<evidence type="ECO:0000259" key="13">
    <source>
        <dbReference type="Pfam" id="PF07685"/>
    </source>
</evidence>
<comment type="catalytic activity">
    <reaction evidence="8">
        <text>O-phospho-L-threonine + H(+) = (R)-1-aminopropan-2-yl phosphate + CO2</text>
        <dbReference type="Rhea" id="RHEA:11492"/>
        <dbReference type="ChEBI" id="CHEBI:15378"/>
        <dbReference type="ChEBI" id="CHEBI:16526"/>
        <dbReference type="ChEBI" id="CHEBI:58563"/>
        <dbReference type="ChEBI" id="CHEBI:58675"/>
        <dbReference type="EC" id="4.1.1.81"/>
    </reaction>
</comment>
<dbReference type="InterPro" id="IPR047045">
    <property type="entry name" value="CobQ_N"/>
</dbReference>
<dbReference type="GO" id="GO:0048472">
    <property type="term" value="F:threonine-phosphate decarboxylase activity"/>
    <property type="evidence" value="ECO:0007669"/>
    <property type="project" value="UniProtKB-EC"/>
</dbReference>
<keyword evidence="6 9" id="KW-0315">Glutamine amidotransferase</keyword>
<dbReference type="InterPro" id="IPR033949">
    <property type="entry name" value="CobQ_GATase1"/>
</dbReference>
<dbReference type="InterPro" id="IPR015421">
    <property type="entry name" value="PyrdxlP-dep_Trfase_major"/>
</dbReference>
<dbReference type="EMBL" id="AP018738">
    <property type="protein sequence ID" value="BBE50847.1"/>
    <property type="molecule type" value="Genomic_DNA"/>
</dbReference>
<evidence type="ECO:0000313" key="14">
    <source>
        <dbReference type="EMBL" id="BBE50847.1"/>
    </source>
</evidence>
<dbReference type="InterPro" id="IPR002586">
    <property type="entry name" value="CobQ/CobB/MinD/ParA_Nub-bd_dom"/>
</dbReference>
<dbReference type="Gene3D" id="3.90.1150.10">
    <property type="entry name" value="Aspartate Aminotransferase, domain 1"/>
    <property type="match status" value="1"/>
</dbReference>
<dbReference type="GO" id="GO:0009236">
    <property type="term" value="P:cobalamin biosynthetic process"/>
    <property type="evidence" value="ECO:0007669"/>
    <property type="project" value="UniProtKB-UniRule"/>
</dbReference>
<dbReference type="InterPro" id="IPR011698">
    <property type="entry name" value="GATase_3"/>
</dbReference>
<feature type="active site" description="Nucleophile" evidence="9">
    <location>
        <position position="717"/>
    </location>
</feature>
<dbReference type="InterPro" id="IPR015424">
    <property type="entry name" value="PyrdxlP-dep_Trfase"/>
</dbReference>
<evidence type="ECO:0000256" key="8">
    <source>
        <dbReference type="ARBA" id="ARBA00048531"/>
    </source>
</evidence>
<dbReference type="InterPro" id="IPR004839">
    <property type="entry name" value="Aminotransferase_I/II_large"/>
</dbReference>
<dbReference type="AlphaFoldDB" id="A0A2Z6GBM6"/>
<dbReference type="Pfam" id="PF00155">
    <property type="entry name" value="Aminotran_1_2"/>
    <property type="match status" value="1"/>
</dbReference>
<evidence type="ECO:0000256" key="4">
    <source>
        <dbReference type="ARBA" id="ARBA00019833"/>
    </source>
</evidence>
<evidence type="ECO:0000259" key="12">
    <source>
        <dbReference type="Pfam" id="PF01656"/>
    </source>
</evidence>
<dbReference type="Gene3D" id="3.40.50.880">
    <property type="match status" value="1"/>
</dbReference>
<dbReference type="NCBIfam" id="TIGR00313">
    <property type="entry name" value="cobQ"/>
    <property type="match status" value="1"/>
</dbReference>
<dbReference type="PROSITE" id="PS51274">
    <property type="entry name" value="GATASE_COBBQ"/>
    <property type="match status" value="1"/>
</dbReference>
<dbReference type="STRING" id="1188319.OYT1_01950"/>
<dbReference type="InterPro" id="IPR015422">
    <property type="entry name" value="PyrdxlP-dep_Trfase_small"/>
</dbReference>
<evidence type="ECO:0000313" key="15">
    <source>
        <dbReference type="Proteomes" id="UP000033070"/>
    </source>
</evidence>
<evidence type="ECO:0000256" key="9">
    <source>
        <dbReference type="HAMAP-Rule" id="MF_00028"/>
    </source>
</evidence>
<feature type="domain" description="CobQ/CobB/MinD/ParA nucleotide binding" evidence="12">
    <location>
        <begin position="364"/>
        <end position="591"/>
    </location>
</feature>
<dbReference type="InterPro" id="IPR004459">
    <property type="entry name" value="CobQ_synth"/>
</dbReference>